<proteinExistence type="predicted"/>
<keyword evidence="1" id="KW-0812">Transmembrane</keyword>
<reference evidence="2 3" key="1">
    <citation type="submission" date="2019-04" db="EMBL/GenBank/DDBJ databases">
        <title>Lampropedia sp YIM MLB12 draf genome.</title>
        <authorList>
            <person name="Wang Y.-X."/>
        </authorList>
    </citation>
    <scope>NUCLEOTIDE SEQUENCE [LARGE SCALE GENOMIC DNA]</scope>
    <source>
        <strain evidence="2 3">YIM MLB12</strain>
    </source>
</reference>
<dbReference type="OrthoDB" id="8689816at2"/>
<dbReference type="EMBL" id="SSWX01000002">
    <property type="protein sequence ID" value="THJ36057.1"/>
    <property type="molecule type" value="Genomic_DNA"/>
</dbReference>
<gene>
    <name evidence="2" type="ORF">E8K88_01940</name>
</gene>
<protein>
    <submittedName>
        <fullName evidence="2">TIGR04438 family Trp-rich protein</fullName>
    </submittedName>
</protein>
<keyword evidence="1" id="KW-0472">Membrane</keyword>
<keyword evidence="3" id="KW-1185">Reference proteome</keyword>
<dbReference type="Proteomes" id="UP000306236">
    <property type="component" value="Unassembled WGS sequence"/>
</dbReference>
<dbReference type="RefSeq" id="WP_136404963.1">
    <property type="nucleotide sequence ID" value="NZ_JARXRQ010000001.1"/>
</dbReference>
<dbReference type="InterPro" id="IPR031044">
    <property type="entry name" value="Small_Trp_rich"/>
</dbReference>
<evidence type="ECO:0000313" key="2">
    <source>
        <dbReference type="EMBL" id="THJ36057.1"/>
    </source>
</evidence>
<dbReference type="NCBIfam" id="TIGR04438">
    <property type="entry name" value="small_Trp_rich"/>
    <property type="match status" value="1"/>
</dbReference>
<dbReference type="AlphaFoldDB" id="A0A4S5BT77"/>
<evidence type="ECO:0000256" key="1">
    <source>
        <dbReference type="SAM" id="Phobius"/>
    </source>
</evidence>
<sequence>MYLLGLSLILLALKYFAIGPVAQWPWWWIAVPFGLTAAWWSWADWSGYTKRKTIEKENAKKNARIARDRARLGLTSPRKPKK</sequence>
<evidence type="ECO:0000313" key="3">
    <source>
        <dbReference type="Proteomes" id="UP000306236"/>
    </source>
</evidence>
<keyword evidence="1" id="KW-1133">Transmembrane helix</keyword>
<feature type="transmembrane region" description="Helical" evidence="1">
    <location>
        <begin position="26"/>
        <end position="43"/>
    </location>
</feature>
<accession>A0A4S5BT77</accession>
<organism evidence="2 3">
    <name type="scientific">Lampropedia aestuarii</name>
    <dbReference type="NCBI Taxonomy" id="2562762"/>
    <lineage>
        <taxon>Bacteria</taxon>
        <taxon>Pseudomonadati</taxon>
        <taxon>Pseudomonadota</taxon>
        <taxon>Betaproteobacteria</taxon>
        <taxon>Burkholderiales</taxon>
        <taxon>Comamonadaceae</taxon>
        <taxon>Lampropedia</taxon>
    </lineage>
</organism>
<comment type="caution">
    <text evidence="2">The sequence shown here is derived from an EMBL/GenBank/DDBJ whole genome shotgun (WGS) entry which is preliminary data.</text>
</comment>
<name>A0A4S5BT77_9BURK</name>